<evidence type="ECO:0000313" key="2">
    <source>
        <dbReference type="EMBL" id="KAG0292232.1"/>
    </source>
</evidence>
<sequence>MNSFERTTVFEIPLLLDMIHQHLDPSDFQNCSRVNRILFHAFQPYLWRTLRLLGEWYPNLDATSTTVEEREGAIAEQQSLFLNKSAWIRCQEYDQYHLLSDLNPGVLLAFRDESRCYSLSELSTTFIDEEGAEHPEEEEEEEKEDEGDEVNSLFVENPQTNKAIKVRNLFAAEALGALVGQNTRLSKCEVNLGSIDSWVLPVLMEPLKRHPHLRELRISKWTHFRGPILEKLLKYLPPSLEVLWLNWEKVPPAGQDRKEYDEQEMSFGFETYLNDGSEDPWLESFPSIREVHLMGVYSGLRGSHIPRFLKTCLNLHTLTWPGWSIYRPSILDPFSFIFNLSHLHNHQGGSRIKHLAFNMGAFDDTLHTILPRPILEFGPEARVSCTDTFNLLQTCPHLLIYRVESLLKLSCIHVAKFKVLSGNTWVCRDLQVLQISFIDCPACNEPFIEHDLALDQEDFDFFQVQASINPAAAPATNVVLPNRKWIRKIYRQLGALTRLRTLILGSQGPLGDSTTVGEYLEKPLASLDMSLESGLFHLKDLTDLQVLNVQGVKFLKIGADEMSWMQQHWPQLKQVTGLSSELQEQLRAVMPVGSGLVLN</sequence>
<evidence type="ECO:0008006" key="4">
    <source>
        <dbReference type="Google" id="ProtNLM"/>
    </source>
</evidence>
<dbReference type="Gene3D" id="3.80.10.10">
    <property type="entry name" value="Ribonuclease Inhibitor"/>
    <property type="match status" value="1"/>
</dbReference>
<feature type="compositionally biased region" description="Acidic residues" evidence="1">
    <location>
        <begin position="128"/>
        <end position="149"/>
    </location>
</feature>
<proteinExistence type="predicted"/>
<comment type="caution">
    <text evidence="2">The sequence shown here is derived from an EMBL/GenBank/DDBJ whole genome shotgun (WGS) entry which is preliminary data.</text>
</comment>
<keyword evidence="3" id="KW-1185">Reference proteome</keyword>
<gene>
    <name evidence="2" type="ORF">BGZ96_004412</name>
</gene>
<accession>A0ABQ7K5Q4</accession>
<evidence type="ECO:0000256" key="1">
    <source>
        <dbReference type="SAM" id="MobiDB-lite"/>
    </source>
</evidence>
<dbReference type="SUPFAM" id="SSF52047">
    <property type="entry name" value="RNI-like"/>
    <property type="match status" value="1"/>
</dbReference>
<name>A0ABQ7K5Q4_9FUNG</name>
<dbReference type="InterPro" id="IPR032675">
    <property type="entry name" value="LRR_dom_sf"/>
</dbReference>
<evidence type="ECO:0000313" key="3">
    <source>
        <dbReference type="Proteomes" id="UP001194696"/>
    </source>
</evidence>
<organism evidence="2 3">
    <name type="scientific">Linnemannia gamsii</name>
    <dbReference type="NCBI Taxonomy" id="64522"/>
    <lineage>
        <taxon>Eukaryota</taxon>
        <taxon>Fungi</taxon>
        <taxon>Fungi incertae sedis</taxon>
        <taxon>Mucoromycota</taxon>
        <taxon>Mortierellomycotina</taxon>
        <taxon>Mortierellomycetes</taxon>
        <taxon>Mortierellales</taxon>
        <taxon>Mortierellaceae</taxon>
        <taxon>Linnemannia</taxon>
    </lineage>
</organism>
<dbReference type="Proteomes" id="UP001194696">
    <property type="component" value="Unassembled WGS sequence"/>
</dbReference>
<reference evidence="2 3" key="1">
    <citation type="journal article" date="2020" name="Fungal Divers.">
        <title>Resolving the Mortierellaceae phylogeny through synthesis of multi-gene phylogenetics and phylogenomics.</title>
        <authorList>
            <person name="Vandepol N."/>
            <person name="Liber J."/>
            <person name="Desiro A."/>
            <person name="Na H."/>
            <person name="Kennedy M."/>
            <person name="Barry K."/>
            <person name="Grigoriev I.V."/>
            <person name="Miller A.N."/>
            <person name="O'Donnell K."/>
            <person name="Stajich J.E."/>
            <person name="Bonito G."/>
        </authorList>
    </citation>
    <scope>NUCLEOTIDE SEQUENCE [LARGE SCALE GENOMIC DNA]</scope>
    <source>
        <strain evidence="2 3">AD045</strain>
    </source>
</reference>
<feature type="region of interest" description="Disordered" evidence="1">
    <location>
        <begin position="128"/>
        <end position="151"/>
    </location>
</feature>
<protein>
    <recommendedName>
        <fullName evidence="4">F-box domain-containing protein</fullName>
    </recommendedName>
</protein>
<dbReference type="EMBL" id="JAAAIM010000206">
    <property type="protein sequence ID" value="KAG0292232.1"/>
    <property type="molecule type" value="Genomic_DNA"/>
</dbReference>